<dbReference type="PANTHER" id="PTHR42905:SF5">
    <property type="entry name" value="CARBOXYVINYL-CARBOXYPHOSPHONATE PHOSPHORYLMUTASE, CHLOROPLASTIC"/>
    <property type="match status" value="1"/>
</dbReference>
<comment type="caution">
    <text evidence="1">The sequence shown here is derived from an EMBL/GenBank/DDBJ whole genome shotgun (WGS) entry which is preliminary data.</text>
</comment>
<proteinExistence type="predicted"/>
<dbReference type="PANTHER" id="PTHR42905">
    <property type="entry name" value="PHOSPHOENOLPYRUVATE CARBOXYLASE"/>
    <property type="match status" value="1"/>
</dbReference>
<dbReference type="PATRIC" id="fig|1423776.4.peg.1154"/>
<dbReference type="AlphaFoldDB" id="A0A0R1LY71"/>
<dbReference type="Gene3D" id="3.20.20.60">
    <property type="entry name" value="Phosphoenolpyruvate-binding domains"/>
    <property type="match status" value="1"/>
</dbReference>
<evidence type="ECO:0000313" key="2">
    <source>
        <dbReference type="Proteomes" id="UP000051160"/>
    </source>
</evidence>
<protein>
    <submittedName>
        <fullName evidence="1">Carboxyvinyl-carboxyphosphonate phosphorylmutase</fullName>
    </submittedName>
</protein>
<name>A0A0R1LY71_9LACO</name>
<dbReference type="InterPro" id="IPR015813">
    <property type="entry name" value="Pyrv/PenolPyrv_kinase-like_dom"/>
</dbReference>
<organism evidence="1 2">
    <name type="scientific">Secundilactobacillus odoratitofui DSM 19909 = JCM 15043</name>
    <dbReference type="NCBI Taxonomy" id="1423776"/>
    <lineage>
        <taxon>Bacteria</taxon>
        <taxon>Bacillati</taxon>
        <taxon>Bacillota</taxon>
        <taxon>Bacilli</taxon>
        <taxon>Lactobacillales</taxon>
        <taxon>Lactobacillaceae</taxon>
        <taxon>Secundilactobacillus</taxon>
    </lineage>
</organism>
<gene>
    <name evidence="1" type="ORF">FD04_GL001143</name>
</gene>
<dbReference type="OrthoDB" id="2134543at2"/>
<dbReference type="STRING" id="1423776.FD04_GL001143"/>
<dbReference type="GO" id="GO:0003824">
    <property type="term" value="F:catalytic activity"/>
    <property type="evidence" value="ECO:0007669"/>
    <property type="project" value="InterPro"/>
</dbReference>
<evidence type="ECO:0000313" key="1">
    <source>
        <dbReference type="EMBL" id="KRK98164.1"/>
    </source>
</evidence>
<dbReference type="Proteomes" id="UP000051160">
    <property type="component" value="Unassembled WGS sequence"/>
</dbReference>
<dbReference type="EMBL" id="AZEE01000028">
    <property type="protein sequence ID" value="KRK98164.1"/>
    <property type="molecule type" value="Genomic_DNA"/>
</dbReference>
<reference evidence="1 2" key="1">
    <citation type="journal article" date="2015" name="Genome Announc.">
        <title>Expanding the biotechnology potential of lactobacilli through comparative genomics of 213 strains and associated genera.</title>
        <authorList>
            <person name="Sun Z."/>
            <person name="Harris H.M."/>
            <person name="McCann A."/>
            <person name="Guo C."/>
            <person name="Argimon S."/>
            <person name="Zhang W."/>
            <person name="Yang X."/>
            <person name="Jeffery I.B."/>
            <person name="Cooney J.C."/>
            <person name="Kagawa T.F."/>
            <person name="Liu W."/>
            <person name="Song Y."/>
            <person name="Salvetti E."/>
            <person name="Wrobel A."/>
            <person name="Rasinkangas P."/>
            <person name="Parkhill J."/>
            <person name="Rea M.C."/>
            <person name="O'Sullivan O."/>
            <person name="Ritari J."/>
            <person name="Douillard F.P."/>
            <person name="Paul Ross R."/>
            <person name="Yang R."/>
            <person name="Briner A.E."/>
            <person name="Felis G.E."/>
            <person name="de Vos W.M."/>
            <person name="Barrangou R."/>
            <person name="Klaenhammer T.R."/>
            <person name="Caufield P.W."/>
            <person name="Cui Y."/>
            <person name="Zhang H."/>
            <person name="O'Toole P.W."/>
        </authorList>
    </citation>
    <scope>NUCLEOTIDE SEQUENCE [LARGE SCALE GENOMIC DNA]</scope>
    <source>
        <strain evidence="1 2">DSM 19909</strain>
    </source>
</reference>
<dbReference type="RefSeq" id="WP_054701031.1">
    <property type="nucleotide sequence ID" value="NZ_AZEE01000028.1"/>
</dbReference>
<accession>A0A0R1LY71</accession>
<sequence length="245" mass="26352">MTLFDSQAQATGTIIPAAGDGNSFKLLSTQAFPAILLDGTLTTQTLLAEDNQGLLSLSEYAKFCRDMSLKKTTRLIADLQSGFGSPLNTYYAAQELERSGADILLLNDQKYPAHSTKDPATTTPADLIGKLRAAIDGLDNPNTEVWLKLEGITSYGIDGLLKRIHYASNAGADAIVLAHCQPEQLNSILAQQPELPILATYQSSQPAIAGLAGWLDDGYLAMQAQSARESALKTLTKEVFEYAKK</sequence>
<dbReference type="InterPro" id="IPR040442">
    <property type="entry name" value="Pyrv_kinase-like_dom_sf"/>
</dbReference>
<keyword evidence="2" id="KW-1185">Reference proteome</keyword>
<dbReference type="SUPFAM" id="SSF51621">
    <property type="entry name" value="Phosphoenolpyruvate/pyruvate domain"/>
    <property type="match status" value="1"/>
</dbReference>
<dbReference type="Pfam" id="PF13714">
    <property type="entry name" value="PEP_mutase"/>
    <property type="match status" value="1"/>
</dbReference>